<dbReference type="InterPro" id="IPR049352">
    <property type="entry name" value="Rost"/>
</dbReference>
<dbReference type="RefSeq" id="XP_002500179.1">
    <property type="nucleotide sequence ID" value="XM_002500133.1"/>
</dbReference>
<organism evidence="3 4">
    <name type="scientific">Micromonas commoda (strain RCC299 / NOUM17 / CCMP2709)</name>
    <name type="common">Picoplanktonic green alga</name>
    <dbReference type="NCBI Taxonomy" id="296587"/>
    <lineage>
        <taxon>Eukaryota</taxon>
        <taxon>Viridiplantae</taxon>
        <taxon>Chlorophyta</taxon>
        <taxon>Mamiellophyceae</taxon>
        <taxon>Mamiellales</taxon>
        <taxon>Mamiellaceae</taxon>
        <taxon>Micromonas</taxon>
    </lineage>
</organism>
<accession>C1DYJ4</accession>
<dbReference type="GeneID" id="8240893"/>
<feature type="compositionally biased region" description="Basic and acidic residues" evidence="1">
    <location>
        <begin position="272"/>
        <end position="284"/>
    </location>
</feature>
<dbReference type="Pfam" id="PF21534">
    <property type="entry name" value="Rost"/>
    <property type="match status" value="1"/>
</dbReference>
<dbReference type="AlphaFoldDB" id="C1DYJ4"/>
<dbReference type="KEGG" id="mis:MICPUN_55921"/>
<proteinExistence type="predicted"/>
<protein>
    <submittedName>
        <fullName evidence="3">Uncharacterized protein</fullName>
    </submittedName>
</protein>
<feature type="transmembrane region" description="Helical" evidence="2">
    <location>
        <begin position="234"/>
        <end position="255"/>
    </location>
</feature>
<dbReference type="GO" id="GO:0016020">
    <property type="term" value="C:membrane"/>
    <property type="evidence" value="ECO:0007669"/>
    <property type="project" value="TreeGrafter"/>
</dbReference>
<keyword evidence="4" id="KW-1185">Reference proteome</keyword>
<name>C1DYJ4_MICCC</name>
<evidence type="ECO:0000313" key="3">
    <source>
        <dbReference type="EMBL" id="ACO61437.1"/>
    </source>
</evidence>
<dbReference type="PANTHER" id="PTHR12242">
    <property type="entry name" value="OS02G0130600 PROTEIN-RELATED"/>
    <property type="match status" value="1"/>
</dbReference>
<evidence type="ECO:0000256" key="1">
    <source>
        <dbReference type="SAM" id="MobiDB-lite"/>
    </source>
</evidence>
<dbReference type="OrthoDB" id="419711at2759"/>
<keyword evidence="2" id="KW-1133">Transmembrane helix</keyword>
<evidence type="ECO:0000313" key="4">
    <source>
        <dbReference type="Proteomes" id="UP000002009"/>
    </source>
</evidence>
<feature type="transmembrane region" description="Helical" evidence="2">
    <location>
        <begin position="195"/>
        <end position="214"/>
    </location>
</feature>
<dbReference type="InParanoid" id="C1DYJ4"/>
<dbReference type="EMBL" id="CP001323">
    <property type="protein sequence ID" value="ACO61437.1"/>
    <property type="molecule type" value="Genomic_DNA"/>
</dbReference>
<feature type="region of interest" description="Disordered" evidence="1">
    <location>
        <begin position="272"/>
        <end position="295"/>
    </location>
</feature>
<feature type="transmembrane region" description="Helical" evidence="2">
    <location>
        <begin position="70"/>
        <end position="90"/>
    </location>
</feature>
<evidence type="ECO:0000256" key="2">
    <source>
        <dbReference type="SAM" id="Phobius"/>
    </source>
</evidence>
<keyword evidence="2" id="KW-0812">Transmembrane</keyword>
<feature type="transmembrane region" description="Helical" evidence="2">
    <location>
        <begin position="163"/>
        <end position="183"/>
    </location>
</feature>
<feature type="transmembrane region" description="Helical" evidence="2">
    <location>
        <begin position="129"/>
        <end position="151"/>
    </location>
</feature>
<dbReference type="Proteomes" id="UP000002009">
    <property type="component" value="Chromosome 2"/>
</dbReference>
<keyword evidence="2" id="KW-0472">Membrane</keyword>
<gene>
    <name evidence="3" type="ORF">MICPUN_55921</name>
</gene>
<reference evidence="3 4" key="1">
    <citation type="journal article" date="2009" name="Science">
        <title>Green evolution and dynamic adaptations revealed by genomes of the marine picoeukaryotes Micromonas.</title>
        <authorList>
            <person name="Worden A.Z."/>
            <person name="Lee J.H."/>
            <person name="Mock T."/>
            <person name="Rouze P."/>
            <person name="Simmons M.P."/>
            <person name="Aerts A.L."/>
            <person name="Allen A.E."/>
            <person name="Cuvelier M.L."/>
            <person name="Derelle E."/>
            <person name="Everett M.V."/>
            <person name="Foulon E."/>
            <person name="Grimwood J."/>
            <person name="Gundlach H."/>
            <person name="Henrissat B."/>
            <person name="Napoli C."/>
            <person name="McDonald S.M."/>
            <person name="Parker M.S."/>
            <person name="Rombauts S."/>
            <person name="Salamov A."/>
            <person name="Von Dassow P."/>
            <person name="Badger J.H."/>
            <person name="Coutinho P.M."/>
            <person name="Demir E."/>
            <person name="Dubchak I."/>
            <person name="Gentemann C."/>
            <person name="Eikrem W."/>
            <person name="Gready J.E."/>
            <person name="John U."/>
            <person name="Lanier W."/>
            <person name="Lindquist E.A."/>
            <person name="Lucas S."/>
            <person name="Mayer K.F."/>
            <person name="Moreau H."/>
            <person name="Not F."/>
            <person name="Otillar R."/>
            <person name="Panaud O."/>
            <person name="Pangilinan J."/>
            <person name="Paulsen I."/>
            <person name="Piegu B."/>
            <person name="Poliakov A."/>
            <person name="Robbens S."/>
            <person name="Schmutz J."/>
            <person name="Toulza E."/>
            <person name="Wyss T."/>
            <person name="Zelensky A."/>
            <person name="Zhou K."/>
            <person name="Armbrust E.V."/>
            <person name="Bhattacharya D."/>
            <person name="Goodenough U.W."/>
            <person name="Van de Peer Y."/>
            <person name="Grigoriev I.V."/>
        </authorList>
    </citation>
    <scope>NUCLEOTIDE SEQUENCE [LARGE SCALE GENOMIC DNA]</scope>
    <source>
        <strain evidence="4">RCC299 / NOUM17</strain>
    </source>
</reference>
<sequence>MDADSQTSSHASAGALGWAAEKARWRDTVLRCPGLGDHRVVLARDSVACLACALELYVFLHLMIRDDGIPYYFIWLTNWTGMATVAYAVLHAWATRRAARLRDDVAYRDQSGVRDDDSTPVPAGVHALWALKCITPVAQLFITVVYWGVLWRPWYGPVTPHNVVAHGALYAVTLVDFATLNRFTLASFADLTNAYMYGGVYVCFNVVYTFVPGATNHRGDEFIYPITDWRSRTLVSVGFVVAAFAIVLPASWYVTVRLTKLRDSRWFPVDGRDGDGDGAERTAGDDGDGDARSFA</sequence>